<evidence type="ECO:0000313" key="2">
    <source>
        <dbReference type="Proteomes" id="UP000823786"/>
    </source>
</evidence>
<sequence>MISLTLPNGVSVQIEPADVLRIRHEVPDLYAGCNTRIDTTKIFRVIENASAVADMVRPFLPTMRELKLPGGQPVWFNAKMAEGPVYMGPLERARGNISGFRFGKDLTYVGSSAQEVADAIASAGGQPGPILPDGFMTTVVQTFKNWMTPMNDWDKPPTQ</sequence>
<dbReference type="Proteomes" id="UP000823786">
    <property type="component" value="Unassembled WGS sequence"/>
</dbReference>
<reference evidence="1 2" key="1">
    <citation type="submission" date="2021-03" db="EMBL/GenBank/DDBJ databases">
        <title>Genomic Encyclopedia of Type Strains, Phase IV (KMG-IV): sequencing the most valuable type-strain genomes for metagenomic binning, comparative biology and taxonomic classification.</title>
        <authorList>
            <person name="Goeker M."/>
        </authorList>
    </citation>
    <scope>NUCLEOTIDE SEQUENCE [LARGE SCALE GENOMIC DNA]</scope>
    <source>
        <strain evidence="1 2">DSM 26427</strain>
    </source>
</reference>
<accession>A0ABS4EK50</accession>
<protein>
    <recommendedName>
        <fullName evidence="3">DUF3846 domain-containing protein</fullName>
    </recommendedName>
</protein>
<keyword evidence="2" id="KW-1185">Reference proteome</keyword>
<evidence type="ECO:0008006" key="3">
    <source>
        <dbReference type="Google" id="ProtNLM"/>
    </source>
</evidence>
<proteinExistence type="predicted"/>
<dbReference type="EMBL" id="JAGGJV010000003">
    <property type="protein sequence ID" value="MBP1858315.1"/>
    <property type="molecule type" value="Genomic_DNA"/>
</dbReference>
<name>A0ABS4EK50_9HYPH</name>
<comment type="caution">
    <text evidence="1">The sequence shown here is derived from an EMBL/GenBank/DDBJ whole genome shotgun (WGS) entry which is preliminary data.</text>
</comment>
<gene>
    <name evidence="1" type="ORF">J2Z75_001823</name>
</gene>
<organism evidence="1 2">
    <name type="scientific">Rhizobium herbae</name>
    <dbReference type="NCBI Taxonomy" id="508661"/>
    <lineage>
        <taxon>Bacteria</taxon>
        <taxon>Pseudomonadati</taxon>
        <taxon>Pseudomonadota</taxon>
        <taxon>Alphaproteobacteria</taxon>
        <taxon>Hyphomicrobiales</taxon>
        <taxon>Rhizobiaceae</taxon>
        <taxon>Rhizobium/Agrobacterium group</taxon>
        <taxon>Rhizobium</taxon>
    </lineage>
</organism>
<dbReference type="RefSeq" id="WP_209850779.1">
    <property type="nucleotide sequence ID" value="NZ_JAGGJV010000003.1"/>
</dbReference>
<evidence type="ECO:0000313" key="1">
    <source>
        <dbReference type="EMBL" id="MBP1858315.1"/>
    </source>
</evidence>